<evidence type="ECO:0000256" key="5">
    <source>
        <dbReference type="PROSITE-ProRule" id="PRU00277"/>
    </source>
</evidence>
<reference evidence="8" key="1">
    <citation type="journal article" date="2014" name="Int. J. Syst. Evol. Microbiol.">
        <title>Complete genome sequence of Corynebacterium casei LMG S-19264T (=DSM 44701T), isolated from a smear-ripened cheese.</title>
        <authorList>
            <consortium name="US DOE Joint Genome Institute (JGI-PGF)"/>
            <person name="Walter F."/>
            <person name="Albersmeier A."/>
            <person name="Kalinowski J."/>
            <person name="Ruckert C."/>
        </authorList>
    </citation>
    <scope>NUCLEOTIDE SEQUENCE</scope>
    <source>
        <strain evidence="8">CGMCC 1.12195</strain>
    </source>
</reference>
<feature type="domain" description="PPIase FKBP-type" evidence="7">
    <location>
        <begin position="89"/>
        <end position="198"/>
    </location>
</feature>
<evidence type="ECO:0000256" key="3">
    <source>
        <dbReference type="ARBA" id="ARBA00023110"/>
    </source>
</evidence>
<protein>
    <recommendedName>
        <fullName evidence="6">Peptidyl-prolyl cis-trans isomerase</fullName>
        <ecNumber evidence="6">5.2.1.8</ecNumber>
    </recommendedName>
</protein>
<comment type="similarity">
    <text evidence="2 6">Belongs to the FKBP-type PPIase family.</text>
</comment>
<dbReference type="SUPFAM" id="SSF54534">
    <property type="entry name" value="FKBP-like"/>
    <property type="match status" value="1"/>
</dbReference>
<dbReference type="InterPro" id="IPR046357">
    <property type="entry name" value="PPIase_dom_sf"/>
</dbReference>
<dbReference type="Proteomes" id="UP000660862">
    <property type="component" value="Unassembled WGS sequence"/>
</dbReference>
<dbReference type="PANTHER" id="PTHR43811:SF19">
    <property type="entry name" value="39 KDA FK506-BINDING NUCLEAR PROTEIN"/>
    <property type="match status" value="1"/>
</dbReference>
<gene>
    <name evidence="8" type="ORF">GCM10007415_03250</name>
</gene>
<keyword evidence="4 5" id="KW-0413">Isomerase</keyword>
<evidence type="ECO:0000313" key="9">
    <source>
        <dbReference type="Proteomes" id="UP000660862"/>
    </source>
</evidence>
<dbReference type="GO" id="GO:0003755">
    <property type="term" value="F:peptidyl-prolyl cis-trans isomerase activity"/>
    <property type="evidence" value="ECO:0007669"/>
    <property type="project" value="UniProtKB-UniRule"/>
</dbReference>
<dbReference type="Pfam" id="PF00254">
    <property type="entry name" value="FKBP_C"/>
    <property type="match status" value="1"/>
</dbReference>
<evidence type="ECO:0000259" key="7">
    <source>
        <dbReference type="PROSITE" id="PS50059"/>
    </source>
</evidence>
<dbReference type="PROSITE" id="PS50059">
    <property type="entry name" value="FKBP_PPIASE"/>
    <property type="match status" value="1"/>
</dbReference>
<dbReference type="AlphaFoldDB" id="A0A917HCQ1"/>
<name>A0A917HCQ1_9SPHI</name>
<accession>A0A917HCQ1</accession>
<reference evidence="8" key="2">
    <citation type="submission" date="2020-09" db="EMBL/GenBank/DDBJ databases">
        <authorList>
            <person name="Sun Q."/>
            <person name="Zhou Y."/>
        </authorList>
    </citation>
    <scope>NUCLEOTIDE SEQUENCE</scope>
    <source>
        <strain evidence="8">CGMCC 1.12195</strain>
    </source>
</reference>
<dbReference type="PROSITE" id="PS51257">
    <property type="entry name" value="PROKAR_LIPOPROTEIN"/>
    <property type="match status" value="1"/>
</dbReference>
<keyword evidence="3 5" id="KW-0697">Rotamase</keyword>
<evidence type="ECO:0000256" key="2">
    <source>
        <dbReference type="ARBA" id="ARBA00006577"/>
    </source>
</evidence>
<evidence type="ECO:0000256" key="4">
    <source>
        <dbReference type="ARBA" id="ARBA00023235"/>
    </source>
</evidence>
<keyword evidence="9" id="KW-1185">Reference proteome</keyword>
<dbReference type="EMBL" id="BMER01000001">
    <property type="protein sequence ID" value="GGG75022.1"/>
    <property type="molecule type" value="Genomic_DNA"/>
</dbReference>
<comment type="caution">
    <text evidence="8">The sequence shown here is derived from an EMBL/GenBank/DDBJ whole genome shotgun (WGS) entry which is preliminary data.</text>
</comment>
<dbReference type="Gene3D" id="3.10.50.40">
    <property type="match status" value="1"/>
</dbReference>
<sequence>MKKANLLVLGLVVAMGLSSCIKEGDTFDPQAQYELEKPEIEAYAEANLVNPQFDEETGIWYEITSMGDPTSFEYKAVLSQSDNRYYPEAPDVWVNYTGKLLNGTVFDSKDEAAGVKMSFNNIIQGWIYVFFPEKILVDKDGDPLEKPLDFVGFTSSGLKKGATVRFVVPSYLAYGNAANGKIPANSPLDFEIEVINIASPSGSGN</sequence>
<proteinExistence type="inferred from homology"/>
<dbReference type="PANTHER" id="PTHR43811">
    <property type="entry name" value="FKBP-TYPE PEPTIDYL-PROLYL CIS-TRANS ISOMERASE FKPA"/>
    <property type="match status" value="1"/>
</dbReference>
<dbReference type="InterPro" id="IPR001179">
    <property type="entry name" value="PPIase_FKBP_dom"/>
</dbReference>
<dbReference type="RefSeq" id="WP_188504197.1">
    <property type="nucleotide sequence ID" value="NZ_BMER01000001.1"/>
</dbReference>
<evidence type="ECO:0000256" key="1">
    <source>
        <dbReference type="ARBA" id="ARBA00000971"/>
    </source>
</evidence>
<evidence type="ECO:0000313" key="8">
    <source>
        <dbReference type="EMBL" id="GGG75022.1"/>
    </source>
</evidence>
<comment type="catalytic activity">
    <reaction evidence="1 5 6">
        <text>[protein]-peptidylproline (omega=180) = [protein]-peptidylproline (omega=0)</text>
        <dbReference type="Rhea" id="RHEA:16237"/>
        <dbReference type="Rhea" id="RHEA-COMP:10747"/>
        <dbReference type="Rhea" id="RHEA-COMP:10748"/>
        <dbReference type="ChEBI" id="CHEBI:83833"/>
        <dbReference type="ChEBI" id="CHEBI:83834"/>
        <dbReference type="EC" id="5.2.1.8"/>
    </reaction>
</comment>
<evidence type="ECO:0000256" key="6">
    <source>
        <dbReference type="RuleBase" id="RU003915"/>
    </source>
</evidence>
<dbReference type="EC" id="5.2.1.8" evidence="6"/>
<organism evidence="8 9">
    <name type="scientific">Parapedobacter pyrenivorans</name>
    <dbReference type="NCBI Taxonomy" id="1305674"/>
    <lineage>
        <taxon>Bacteria</taxon>
        <taxon>Pseudomonadati</taxon>
        <taxon>Bacteroidota</taxon>
        <taxon>Sphingobacteriia</taxon>
        <taxon>Sphingobacteriales</taxon>
        <taxon>Sphingobacteriaceae</taxon>
        <taxon>Parapedobacter</taxon>
    </lineage>
</organism>